<dbReference type="Proteomes" id="UP001320245">
    <property type="component" value="Unassembled WGS sequence"/>
</dbReference>
<gene>
    <name evidence="2" type="ORF">SLS53_002132</name>
</gene>
<feature type="region of interest" description="Disordered" evidence="1">
    <location>
        <begin position="515"/>
        <end position="539"/>
    </location>
</feature>
<feature type="region of interest" description="Disordered" evidence="1">
    <location>
        <begin position="264"/>
        <end position="290"/>
    </location>
</feature>
<evidence type="ECO:0000313" key="2">
    <source>
        <dbReference type="EMBL" id="KAK7746944.1"/>
    </source>
</evidence>
<protein>
    <submittedName>
        <fullName evidence="2">Uncharacterized protein</fullName>
    </submittedName>
</protein>
<feature type="compositionally biased region" description="Polar residues" evidence="1">
    <location>
        <begin position="357"/>
        <end position="369"/>
    </location>
</feature>
<feature type="region of interest" description="Disordered" evidence="1">
    <location>
        <begin position="239"/>
        <end position="258"/>
    </location>
</feature>
<feature type="compositionally biased region" description="Polar residues" evidence="1">
    <location>
        <begin position="643"/>
        <end position="661"/>
    </location>
</feature>
<feature type="compositionally biased region" description="Polar residues" evidence="1">
    <location>
        <begin position="53"/>
        <end position="68"/>
    </location>
</feature>
<feature type="region of interest" description="Disordered" evidence="1">
    <location>
        <begin position="357"/>
        <end position="388"/>
    </location>
</feature>
<feature type="compositionally biased region" description="Polar residues" evidence="1">
    <location>
        <begin position="197"/>
        <end position="209"/>
    </location>
</feature>
<feature type="region of interest" description="Disordered" evidence="1">
    <location>
        <begin position="1"/>
        <end position="216"/>
    </location>
</feature>
<feature type="compositionally biased region" description="Polar residues" evidence="1">
    <location>
        <begin position="122"/>
        <end position="134"/>
    </location>
</feature>
<dbReference type="EMBL" id="JAJSPL020000005">
    <property type="protein sequence ID" value="KAK7746944.1"/>
    <property type="molecule type" value="Genomic_DNA"/>
</dbReference>
<reference evidence="2 3" key="1">
    <citation type="journal article" date="2023" name="PLoS ONE">
        <title>Cytospora paraplurivora sp. nov. isolated from orchards with fruit tree decline syndrome in Ontario, Canada.</title>
        <authorList>
            <person name="Ilyukhin E."/>
            <person name="Nguyen H.D.T."/>
            <person name="Castle A.J."/>
            <person name="Ellouze W."/>
        </authorList>
    </citation>
    <scope>NUCLEOTIDE SEQUENCE [LARGE SCALE GENOMIC DNA]</scope>
    <source>
        <strain evidence="2 3">FDS-564</strain>
    </source>
</reference>
<feature type="region of interest" description="Disordered" evidence="1">
    <location>
        <begin position="1063"/>
        <end position="1085"/>
    </location>
</feature>
<keyword evidence="3" id="KW-1185">Reference proteome</keyword>
<proteinExistence type="predicted"/>
<accession>A0AAN9YLD5</accession>
<feature type="compositionally biased region" description="Polar residues" evidence="1">
    <location>
        <begin position="264"/>
        <end position="275"/>
    </location>
</feature>
<organism evidence="2 3">
    <name type="scientific">Cytospora paraplurivora</name>
    <dbReference type="NCBI Taxonomy" id="2898453"/>
    <lineage>
        <taxon>Eukaryota</taxon>
        <taxon>Fungi</taxon>
        <taxon>Dikarya</taxon>
        <taxon>Ascomycota</taxon>
        <taxon>Pezizomycotina</taxon>
        <taxon>Sordariomycetes</taxon>
        <taxon>Sordariomycetidae</taxon>
        <taxon>Diaporthales</taxon>
        <taxon>Cytosporaceae</taxon>
        <taxon>Cytospora</taxon>
    </lineage>
</organism>
<feature type="compositionally biased region" description="Low complexity" evidence="1">
    <location>
        <begin position="152"/>
        <end position="168"/>
    </location>
</feature>
<sequence length="1104" mass="120940">MRDLRTSPPEESPSQAAAKTRKTHTRRPYQRITSSIQTSSKHEDELATDVNPKDTTVSTRIANNTGTPRSRRTEQRSPYRKLRRQEAETSEDELSMPSTTPTHKAVRSYADKPKTPMDNGSPKRSTTATHSASRLRTIRKQAHQGRTQVEKIQASQMSARQRSSIASAKRLSKDAARVVVEASGTMGERSGHGVINSPKSVQAKETMSDSAMAESKTHTKILTDVALSQQDRSFCFHTRSKSPLEESAPPPGDPMDRIHLMTSSKQLPLSITRVGQTDGEPYADDEKNGGMASADVMELDTNGKQRVPCEPIEESEEFGTAQLPKQIRPENEVLENDEAVEKGQNDKIDGLVTEDAIQNNDELEATSNVDAAGESESTNESEKNSDLIATGKFQVTVQTEYHEPSEPEWSTYLETQDLSSTSAVTRAAVEEAHGLPLIEQGLDDPSDPEWTVYVDTQDTQDGLETKDAVEEDGDIKVMNQGLNGTSDLDRDIQEESAAAERQIKDPQSHCEAAMDATVTEPVDCKSKAEDDGDLDSQWPNQRREIFQIDDDQTGQPDHEPAQTAVPPVAHAEEALQQLEVFDPGEDSDASKETTHDSIIPMPESGAVADTRPGQDQPEMAMQSICKTPMGIHDAQDAHMEGFSTDSGSVDETSSTIEQPQVTDAGILDERVPSIDPQQVQSQPSMDLQIPQASENDVETKPDSGFEQTTASLEQMHLQSPWASNADIELQVRQATGKTDPDFDSGIVDVTTTSKEPLQTQSPWTREPFTGLQQPAAQVVPGNVTINDGISSVWEPLADQVLPFSQLPQNPWLAQTPTRSNLPTPDFTMSIRAFSNFATPSPTKKRASSNGSILRDRFNTPIFQKPERRVHFAALPGEDADNTDCDNTVFVEDVVSYFDPGGHKTRTIRVPRPVARAASPPPLDVSCAEVGGLLDHDSKFAKHFEAMAKRKKKNPLRKTLKLLPSDSQQSTTASQGAGAMAEAFIQASQTRRRALEVARDDATEAEDVVDDNSLPTEKICNPIAIDQREEQENIEPVDDVSAVLDNLGEFLDDTWGVGLAAGGEDTEETRIRAQPQTPQGKQTPRGMCDMVGDPMLALKFNVWAD</sequence>
<name>A0AAN9YLD5_9PEZI</name>
<evidence type="ECO:0000313" key="3">
    <source>
        <dbReference type="Proteomes" id="UP001320245"/>
    </source>
</evidence>
<feature type="region of interest" description="Disordered" evidence="1">
    <location>
        <begin position="583"/>
        <end position="615"/>
    </location>
</feature>
<comment type="caution">
    <text evidence="2">The sequence shown here is derived from an EMBL/GenBank/DDBJ whole genome shotgun (WGS) entry which is preliminary data.</text>
</comment>
<evidence type="ECO:0000256" key="1">
    <source>
        <dbReference type="SAM" id="MobiDB-lite"/>
    </source>
</evidence>
<dbReference type="AlphaFoldDB" id="A0AAN9YLD5"/>
<feature type="compositionally biased region" description="Basic residues" evidence="1">
    <location>
        <begin position="19"/>
        <end position="29"/>
    </location>
</feature>
<feature type="region of interest" description="Disordered" evidence="1">
    <location>
        <begin position="639"/>
        <end position="669"/>
    </location>
</feature>